<dbReference type="Gene3D" id="1.10.10.1400">
    <property type="entry name" value="Terminase, small subunit, N-terminal DNA-binding domain, HTH motif"/>
    <property type="match status" value="1"/>
</dbReference>
<dbReference type="Pfam" id="PF03592">
    <property type="entry name" value="Terminase_2"/>
    <property type="match status" value="1"/>
</dbReference>
<evidence type="ECO:0008006" key="5">
    <source>
        <dbReference type="Google" id="ProtNLM"/>
    </source>
</evidence>
<reference evidence="3" key="1">
    <citation type="submission" date="2021-12" db="EMBL/GenBank/DDBJ databases">
        <authorList>
            <person name="Rodrigo-Torres L."/>
            <person name="Arahal R. D."/>
            <person name="Lucena T."/>
        </authorList>
    </citation>
    <scope>NUCLEOTIDE SEQUENCE</scope>
    <source>
        <strain evidence="3">CECT 8419</strain>
    </source>
</reference>
<dbReference type="PANTHER" id="PTHR41328:SF2">
    <property type="entry name" value="TERMINASE SMALL SUBUNIT"/>
    <property type="match status" value="1"/>
</dbReference>
<protein>
    <recommendedName>
        <fullName evidence="5">Terminase small subunit</fullName>
    </recommendedName>
</protein>
<dbReference type="Proteomes" id="UP000837803">
    <property type="component" value="Unassembled WGS sequence"/>
</dbReference>
<dbReference type="InterPro" id="IPR052404">
    <property type="entry name" value="SPP1-like_terminase"/>
</dbReference>
<comment type="caution">
    <text evidence="3">The sequence shown here is derived from an EMBL/GenBank/DDBJ whole genome shotgun (WGS) entry which is preliminary data.</text>
</comment>
<accession>A0ABN8FE29</accession>
<evidence type="ECO:0000313" key="4">
    <source>
        <dbReference type="Proteomes" id="UP000837803"/>
    </source>
</evidence>
<keyword evidence="2" id="KW-0231">Viral genome packaging</keyword>
<dbReference type="EMBL" id="CAKLPZ010000007">
    <property type="protein sequence ID" value="CAH1002699.1"/>
    <property type="molecule type" value="Genomic_DNA"/>
</dbReference>
<dbReference type="InterPro" id="IPR038713">
    <property type="entry name" value="Terminase_Gp1_N_sf"/>
</dbReference>
<gene>
    <name evidence="3" type="ORF">LEM8419_03571</name>
</gene>
<evidence type="ECO:0000256" key="1">
    <source>
        <dbReference type="ARBA" id="ARBA00022612"/>
    </source>
</evidence>
<sequence>MIEQDGTTEEQAESKQLTLSELSERLTDKQRTFAKEYILDLNATQAAKRAGYSEKTAVDIGCENLKKPNITQYIDALRNDLFSATGITAAKVVMEHKKAAFTGMGQFLDGWDMEKDWNDLPEDAKDILSEVTVTRTVNEDGSRTVERVQMKRVSKTESLKEISKILGIYAPTKSENTVEASVNHTADIDLDEYLK</sequence>
<keyword evidence="1" id="KW-1188">Viral release from host cell</keyword>
<organism evidence="3 4">
    <name type="scientific">Neolewinella maritima</name>
    <dbReference type="NCBI Taxonomy" id="1383882"/>
    <lineage>
        <taxon>Bacteria</taxon>
        <taxon>Pseudomonadati</taxon>
        <taxon>Bacteroidota</taxon>
        <taxon>Saprospiria</taxon>
        <taxon>Saprospirales</taxon>
        <taxon>Lewinellaceae</taxon>
        <taxon>Neolewinella</taxon>
    </lineage>
</organism>
<keyword evidence="4" id="KW-1185">Reference proteome</keyword>
<evidence type="ECO:0000256" key="2">
    <source>
        <dbReference type="ARBA" id="ARBA00023219"/>
    </source>
</evidence>
<dbReference type="PANTHER" id="PTHR41328">
    <property type="entry name" value="TERMINASE SMALL SUBUNIT-RELATED"/>
    <property type="match status" value="1"/>
</dbReference>
<name>A0ABN8FE29_9BACT</name>
<dbReference type="RefSeq" id="WP_238752521.1">
    <property type="nucleotide sequence ID" value="NZ_CAKLPZ010000007.1"/>
</dbReference>
<dbReference type="InterPro" id="IPR005335">
    <property type="entry name" value="Terminase_ssu"/>
</dbReference>
<evidence type="ECO:0000313" key="3">
    <source>
        <dbReference type="EMBL" id="CAH1002699.1"/>
    </source>
</evidence>
<proteinExistence type="predicted"/>